<proteinExistence type="predicted"/>
<organism evidence="2 3">
    <name type="scientific">Candidatus Wallbacteria bacterium GWC2_49_35</name>
    <dbReference type="NCBI Taxonomy" id="1817813"/>
    <lineage>
        <taxon>Bacteria</taxon>
        <taxon>Candidatus Walliibacteriota</taxon>
    </lineage>
</organism>
<accession>A0A1F7WRB6</accession>
<reference evidence="2 3" key="1">
    <citation type="journal article" date="2016" name="Nat. Commun.">
        <title>Thousands of microbial genomes shed light on interconnected biogeochemical processes in an aquifer system.</title>
        <authorList>
            <person name="Anantharaman K."/>
            <person name="Brown C.T."/>
            <person name="Hug L.A."/>
            <person name="Sharon I."/>
            <person name="Castelle C.J."/>
            <person name="Probst A.J."/>
            <person name="Thomas B.C."/>
            <person name="Singh A."/>
            <person name="Wilkins M.J."/>
            <person name="Karaoz U."/>
            <person name="Brodie E.L."/>
            <person name="Williams K.H."/>
            <person name="Hubbard S.S."/>
            <person name="Banfield J.F."/>
        </authorList>
    </citation>
    <scope>NUCLEOTIDE SEQUENCE [LARGE SCALE GENOMIC DNA]</scope>
</reference>
<keyword evidence="1" id="KW-0472">Membrane</keyword>
<dbReference type="Proteomes" id="UP000178735">
    <property type="component" value="Unassembled WGS sequence"/>
</dbReference>
<feature type="transmembrane region" description="Helical" evidence="1">
    <location>
        <begin position="41"/>
        <end position="61"/>
    </location>
</feature>
<name>A0A1F7WRB6_9BACT</name>
<dbReference type="EMBL" id="MGFH01000129">
    <property type="protein sequence ID" value="OGM05029.1"/>
    <property type="molecule type" value="Genomic_DNA"/>
</dbReference>
<keyword evidence="1" id="KW-1133">Transmembrane helix</keyword>
<keyword evidence="1" id="KW-0812">Transmembrane</keyword>
<evidence type="ECO:0000313" key="3">
    <source>
        <dbReference type="Proteomes" id="UP000178735"/>
    </source>
</evidence>
<comment type="caution">
    <text evidence="2">The sequence shown here is derived from an EMBL/GenBank/DDBJ whole genome shotgun (WGS) entry which is preliminary data.</text>
</comment>
<evidence type="ECO:0000256" key="1">
    <source>
        <dbReference type="SAM" id="Phobius"/>
    </source>
</evidence>
<gene>
    <name evidence="2" type="ORF">A2008_05150</name>
</gene>
<feature type="non-terminal residue" evidence="2">
    <location>
        <position position="77"/>
    </location>
</feature>
<dbReference type="STRING" id="1817813.A2008_05150"/>
<sequence length="77" mass="9058">MSEEFNEKDQALFDRLADFVIRRKMTAPAILFLESTKPLNFIGSQFLVVMGPLIKIFFNIAEYDRIVELMEKRENVE</sequence>
<protein>
    <submittedName>
        <fullName evidence="2">Uncharacterized protein</fullName>
    </submittedName>
</protein>
<dbReference type="AlphaFoldDB" id="A0A1F7WRB6"/>
<evidence type="ECO:0000313" key="2">
    <source>
        <dbReference type="EMBL" id="OGM05029.1"/>
    </source>
</evidence>